<keyword evidence="4" id="KW-0342">GTP-binding</keyword>
<evidence type="ECO:0000256" key="3">
    <source>
        <dbReference type="ARBA" id="ARBA00022842"/>
    </source>
</evidence>
<keyword evidence="8" id="KW-1185">Reference proteome</keyword>
<accession>A0AA40C896</accession>
<feature type="region of interest" description="Disordered" evidence="5">
    <location>
        <begin position="271"/>
        <end position="291"/>
    </location>
</feature>
<evidence type="ECO:0000313" key="8">
    <source>
        <dbReference type="Proteomes" id="UP001174934"/>
    </source>
</evidence>
<comment type="caution">
    <text evidence="7">The sequence shown here is derived from an EMBL/GenBank/DDBJ whole genome shotgun (WGS) entry which is preliminary data.</text>
</comment>
<organism evidence="7 8">
    <name type="scientific">Bombardia bombarda</name>
    <dbReference type="NCBI Taxonomy" id="252184"/>
    <lineage>
        <taxon>Eukaryota</taxon>
        <taxon>Fungi</taxon>
        <taxon>Dikarya</taxon>
        <taxon>Ascomycota</taxon>
        <taxon>Pezizomycotina</taxon>
        <taxon>Sordariomycetes</taxon>
        <taxon>Sordariomycetidae</taxon>
        <taxon>Sordariales</taxon>
        <taxon>Lasiosphaeriaceae</taxon>
        <taxon>Bombardia</taxon>
    </lineage>
</organism>
<protein>
    <submittedName>
        <fullName evidence="7">P-loop containing nucleoside triphosphate hydrolase protein</fullName>
    </submittedName>
</protein>
<feature type="compositionally biased region" description="Basic residues" evidence="5">
    <location>
        <begin position="404"/>
        <end position="413"/>
    </location>
</feature>
<dbReference type="PANTHER" id="PTHR46498">
    <property type="entry name" value="GTP-BINDING PROTEIN 8"/>
    <property type="match status" value="1"/>
</dbReference>
<dbReference type="AlphaFoldDB" id="A0AA40C896"/>
<dbReference type="EMBL" id="JAULSR010000002">
    <property type="protein sequence ID" value="KAK0629226.1"/>
    <property type="molecule type" value="Genomic_DNA"/>
</dbReference>
<proteinExistence type="predicted"/>
<feature type="region of interest" description="Disordered" evidence="5">
    <location>
        <begin position="349"/>
        <end position="413"/>
    </location>
</feature>
<evidence type="ECO:0000313" key="7">
    <source>
        <dbReference type="EMBL" id="KAK0629226.1"/>
    </source>
</evidence>
<feature type="domain" description="EngB-type G" evidence="6">
    <location>
        <begin position="92"/>
        <end position="314"/>
    </location>
</feature>
<evidence type="ECO:0000256" key="2">
    <source>
        <dbReference type="ARBA" id="ARBA00022741"/>
    </source>
</evidence>
<evidence type="ECO:0000259" key="6">
    <source>
        <dbReference type="PROSITE" id="PS51706"/>
    </source>
</evidence>
<keyword evidence="3" id="KW-0460">Magnesium</keyword>
<dbReference type="PANTHER" id="PTHR46498:SF1">
    <property type="entry name" value="GTP-BINDING PROTEIN 8"/>
    <property type="match status" value="1"/>
</dbReference>
<feature type="compositionally biased region" description="Pro residues" evidence="5">
    <location>
        <begin position="18"/>
        <end position="36"/>
    </location>
</feature>
<dbReference type="InterPro" id="IPR027417">
    <property type="entry name" value="P-loop_NTPase"/>
</dbReference>
<feature type="region of interest" description="Disordered" evidence="5">
    <location>
        <begin position="1"/>
        <end position="59"/>
    </location>
</feature>
<reference evidence="7" key="1">
    <citation type="submission" date="2023-06" db="EMBL/GenBank/DDBJ databases">
        <title>Genome-scale phylogeny and comparative genomics of the fungal order Sordariales.</title>
        <authorList>
            <consortium name="Lawrence Berkeley National Laboratory"/>
            <person name="Hensen N."/>
            <person name="Bonometti L."/>
            <person name="Westerberg I."/>
            <person name="Brannstrom I.O."/>
            <person name="Guillou S."/>
            <person name="Cros-Aarteil S."/>
            <person name="Calhoun S."/>
            <person name="Haridas S."/>
            <person name="Kuo A."/>
            <person name="Mondo S."/>
            <person name="Pangilinan J."/>
            <person name="Riley R."/>
            <person name="LaButti K."/>
            <person name="Andreopoulos B."/>
            <person name="Lipzen A."/>
            <person name="Chen C."/>
            <person name="Yanf M."/>
            <person name="Daum C."/>
            <person name="Ng V."/>
            <person name="Clum A."/>
            <person name="Steindorff A."/>
            <person name="Ohm R."/>
            <person name="Martin F."/>
            <person name="Silar P."/>
            <person name="Natvig D."/>
            <person name="Lalanne C."/>
            <person name="Gautier V."/>
            <person name="Ament-velasquez S.L."/>
            <person name="Kruys A."/>
            <person name="Hutchinson M.I."/>
            <person name="Powell A.J."/>
            <person name="Barry K."/>
            <person name="Miller A.N."/>
            <person name="Grigoriev I.V."/>
            <person name="Debuchy R."/>
            <person name="Gladieux P."/>
            <person name="Thoren M.H."/>
            <person name="Johannesson H."/>
        </authorList>
    </citation>
    <scope>NUCLEOTIDE SEQUENCE</scope>
    <source>
        <strain evidence="7">SMH3391-2</strain>
    </source>
</reference>
<dbReference type="InterPro" id="IPR006073">
    <property type="entry name" value="GTP-bd"/>
</dbReference>
<dbReference type="GO" id="GO:0046872">
    <property type="term" value="F:metal ion binding"/>
    <property type="evidence" value="ECO:0007669"/>
    <property type="project" value="UniProtKB-KW"/>
</dbReference>
<dbReference type="GO" id="GO:0005739">
    <property type="term" value="C:mitochondrion"/>
    <property type="evidence" value="ECO:0007669"/>
    <property type="project" value="TreeGrafter"/>
</dbReference>
<feature type="compositionally biased region" description="Low complexity" evidence="5">
    <location>
        <begin position="1"/>
        <end position="17"/>
    </location>
</feature>
<evidence type="ECO:0000256" key="5">
    <source>
        <dbReference type="SAM" id="MobiDB-lite"/>
    </source>
</evidence>
<keyword evidence="7" id="KW-0378">Hydrolase</keyword>
<dbReference type="PROSITE" id="PS51706">
    <property type="entry name" value="G_ENGB"/>
    <property type="match status" value="1"/>
</dbReference>
<dbReference type="GO" id="GO:0005525">
    <property type="term" value="F:GTP binding"/>
    <property type="evidence" value="ECO:0007669"/>
    <property type="project" value="UniProtKB-KW"/>
</dbReference>
<sequence length="413" mass="44313">MQMMEAASPSTTPKPTTKLPPPTTTPPSSEPPPPAPVLSYFPGPSNDPDPRAIQSPLPSPDILAASDTVFTSFPPRFLYAAPRFMNLPVNTLVPEVCLIGRSNVGKSTLLNALSGASSYSAGRAHGLDARRSGHAITSARAGCTKTMNAFAFGPPTTARPAPPPSPPRPPSSALVVMDMPGYGLNSQKDWGVEIAKYLGRRAVLRGAVLLIDAVAGVKDGDRMALSLLRDAGVRTAVVMTKADKLGYAHEGIDKMCISVWDELRKSERRSQTWTEGSGGWEPEIWVTGAGDPKRGSAGVSITGARLAICKMAGLVEDPRVFEAPVVASPATGGKVVPFDQIQWAVSSTPVRTRAQKPGRERSQKPIREKSRTWKPVVRENREDMPAREPASAFDRVKWNTSPAKKPRRQPVSF</sequence>
<keyword evidence="1" id="KW-0479">Metal-binding</keyword>
<dbReference type="Proteomes" id="UP001174934">
    <property type="component" value="Unassembled WGS sequence"/>
</dbReference>
<dbReference type="Pfam" id="PF01926">
    <property type="entry name" value="MMR_HSR1"/>
    <property type="match status" value="1"/>
</dbReference>
<feature type="compositionally biased region" description="Basic and acidic residues" evidence="5">
    <location>
        <begin position="357"/>
        <end position="386"/>
    </location>
</feature>
<dbReference type="InterPro" id="IPR052279">
    <property type="entry name" value="EngB_GTPase"/>
</dbReference>
<evidence type="ECO:0000256" key="4">
    <source>
        <dbReference type="ARBA" id="ARBA00023134"/>
    </source>
</evidence>
<evidence type="ECO:0000256" key="1">
    <source>
        <dbReference type="ARBA" id="ARBA00022723"/>
    </source>
</evidence>
<keyword evidence="2" id="KW-0547">Nucleotide-binding</keyword>
<name>A0AA40C896_9PEZI</name>
<dbReference type="SUPFAM" id="SSF52540">
    <property type="entry name" value="P-loop containing nucleoside triphosphate hydrolases"/>
    <property type="match status" value="1"/>
</dbReference>
<dbReference type="Gene3D" id="3.40.50.300">
    <property type="entry name" value="P-loop containing nucleotide triphosphate hydrolases"/>
    <property type="match status" value="1"/>
</dbReference>
<dbReference type="GO" id="GO:0016787">
    <property type="term" value="F:hydrolase activity"/>
    <property type="evidence" value="ECO:0007669"/>
    <property type="project" value="UniProtKB-KW"/>
</dbReference>
<gene>
    <name evidence="7" type="ORF">B0T17DRAFT_589120</name>
</gene>
<dbReference type="InterPro" id="IPR030393">
    <property type="entry name" value="G_ENGB_dom"/>
</dbReference>